<comment type="caution">
    <text evidence="6">The sequence shown here is derived from an EMBL/GenBank/DDBJ whole genome shotgun (WGS) entry which is preliminary data.</text>
</comment>
<dbReference type="GO" id="GO:0030313">
    <property type="term" value="C:cell envelope"/>
    <property type="evidence" value="ECO:0007669"/>
    <property type="project" value="UniProtKB-SubCell"/>
</dbReference>
<dbReference type="AlphaFoldDB" id="A0A7W4I6F5"/>
<feature type="domain" description="Periplasmic binding protein" evidence="5">
    <location>
        <begin position="45"/>
        <end position="296"/>
    </location>
</feature>
<feature type="signal peptide" evidence="4">
    <location>
        <begin position="1"/>
        <end position="38"/>
    </location>
</feature>
<name>A0A7W4I6F5_GLUDI</name>
<comment type="subcellular location">
    <subcellularLocation>
        <location evidence="1">Cell envelope</location>
    </subcellularLocation>
</comment>
<evidence type="ECO:0000256" key="4">
    <source>
        <dbReference type="SAM" id="SignalP"/>
    </source>
</evidence>
<dbReference type="PANTHER" id="PTHR46847:SF2">
    <property type="entry name" value="ABC TRANSPORTER SUGAR-BINDING PROTEIN"/>
    <property type="match status" value="1"/>
</dbReference>
<dbReference type="InterPro" id="IPR028082">
    <property type="entry name" value="Peripla_BP_I"/>
</dbReference>
<evidence type="ECO:0000256" key="3">
    <source>
        <dbReference type="ARBA" id="ARBA00022729"/>
    </source>
</evidence>
<organism evidence="6 7">
    <name type="scientific">Gluconacetobacter diazotrophicus</name>
    <name type="common">Acetobacter diazotrophicus</name>
    <dbReference type="NCBI Taxonomy" id="33996"/>
    <lineage>
        <taxon>Bacteria</taxon>
        <taxon>Pseudomonadati</taxon>
        <taxon>Pseudomonadota</taxon>
        <taxon>Alphaproteobacteria</taxon>
        <taxon>Acetobacterales</taxon>
        <taxon>Acetobacteraceae</taxon>
        <taxon>Gluconacetobacter</taxon>
    </lineage>
</organism>
<dbReference type="Pfam" id="PF13407">
    <property type="entry name" value="Peripla_BP_4"/>
    <property type="match status" value="1"/>
</dbReference>
<dbReference type="CDD" id="cd06321">
    <property type="entry name" value="PBP1_ABC_sugar_binding-like"/>
    <property type="match status" value="1"/>
</dbReference>
<evidence type="ECO:0000256" key="1">
    <source>
        <dbReference type="ARBA" id="ARBA00004196"/>
    </source>
</evidence>
<accession>A0A7W4I6F5</accession>
<proteinExistence type="inferred from homology"/>
<protein>
    <submittedName>
        <fullName evidence="6">ABC transporter substrate-binding protein</fullName>
    </submittedName>
</protein>
<reference evidence="6 7" key="1">
    <citation type="submission" date="2020-04" db="EMBL/GenBank/DDBJ databases">
        <title>Description of novel Gluconacetobacter.</title>
        <authorList>
            <person name="Sombolestani A."/>
        </authorList>
    </citation>
    <scope>NUCLEOTIDE SEQUENCE [LARGE SCALE GENOMIC DNA]</scope>
    <source>
        <strain evidence="6 7">LMG 7603</strain>
    </source>
</reference>
<evidence type="ECO:0000259" key="5">
    <source>
        <dbReference type="Pfam" id="PF13407"/>
    </source>
</evidence>
<gene>
    <name evidence="6" type="ORF">HLH33_12460</name>
</gene>
<comment type="similarity">
    <text evidence="2">Belongs to the bacterial solute-binding protein 2 family.</text>
</comment>
<dbReference type="InterPro" id="IPR025997">
    <property type="entry name" value="SBP_2_dom"/>
</dbReference>
<evidence type="ECO:0000313" key="7">
    <source>
        <dbReference type="Proteomes" id="UP000550787"/>
    </source>
</evidence>
<dbReference type="Proteomes" id="UP000550787">
    <property type="component" value="Unassembled WGS sequence"/>
</dbReference>
<feature type="chain" id="PRO_5031360985" evidence="4">
    <location>
        <begin position="39"/>
        <end position="330"/>
    </location>
</feature>
<keyword evidence="3 4" id="KW-0732">Signal</keyword>
<sequence length="330" mass="34199">MRPAHVPPTCHGSARPSRRKILLLAGLLALGSTAAARAEDSVHKIGVTVGSLGNPFFIAAIRGITQQAKALGPTAPVQSVSADYDIGKQASQVDSFIAAGNDLVMFNAVDYQAAAPLVRRLHDSGATVVAFDVGAPGADATITTNNVKAGEISCQYIVDRLHGHGDVVIVNGPPVTALSDRVKGCQSVFAKAPGIRLLSSTLDAKGSRDGGLAVGQSVMVRFDKVDAIFAVNDPTALGVELAARQAGRHDFFLASVDGSPDVEQEMRGGNTLIAATASQDPFAIATTATRIGFDIRAGRIKPGIVRLLAPSLITHDTIGGYKGWNAPHNS</sequence>
<dbReference type="PANTHER" id="PTHR46847">
    <property type="entry name" value="D-ALLOSE-BINDING PERIPLASMIC PROTEIN-RELATED"/>
    <property type="match status" value="1"/>
</dbReference>
<dbReference type="OMA" id="HYYVPWL"/>
<evidence type="ECO:0000256" key="2">
    <source>
        <dbReference type="ARBA" id="ARBA00007639"/>
    </source>
</evidence>
<dbReference type="Gene3D" id="3.40.50.2300">
    <property type="match status" value="2"/>
</dbReference>
<evidence type="ECO:0000313" key="6">
    <source>
        <dbReference type="EMBL" id="MBB2157112.1"/>
    </source>
</evidence>
<dbReference type="GO" id="GO:0030246">
    <property type="term" value="F:carbohydrate binding"/>
    <property type="evidence" value="ECO:0007669"/>
    <property type="project" value="UniProtKB-ARBA"/>
</dbReference>
<dbReference type="EMBL" id="JABEQG010000024">
    <property type="protein sequence ID" value="MBB2157112.1"/>
    <property type="molecule type" value="Genomic_DNA"/>
</dbReference>
<dbReference type="SUPFAM" id="SSF53822">
    <property type="entry name" value="Periplasmic binding protein-like I"/>
    <property type="match status" value="1"/>
</dbReference>